<protein>
    <recommendedName>
        <fullName evidence="11">Gustatory receptor</fullName>
    </recommendedName>
</protein>
<evidence type="ECO:0000256" key="7">
    <source>
        <dbReference type="ARBA" id="ARBA00023224"/>
    </source>
</evidence>
<evidence type="ECO:0000256" key="4">
    <source>
        <dbReference type="ARBA" id="ARBA00022989"/>
    </source>
</evidence>
<evidence type="ECO:0000256" key="8">
    <source>
        <dbReference type="SAM" id="Phobius"/>
    </source>
</evidence>
<keyword evidence="5 8" id="KW-0472">Membrane</keyword>
<dbReference type="GO" id="GO:0007165">
    <property type="term" value="P:signal transduction"/>
    <property type="evidence" value="ECO:0007669"/>
    <property type="project" value="UniProtKB-KW"/>
</dbReference>
<keyword evidence="4 8" id="KW-1133">Transmembrane helix</keyword>
<feature type="transmembrane region" description="Helical" evidence="8">
    <location>
        <begin position="72"/>
        <end position="92"/>
    </location>
</feature>
<gene>
    <name evidence="9" type="ORF">Fcan01_10763</name>
</gene>
<dbReference type="GO" id="GO:0030424">
    <property type="term" value="C:axon"/>
    <property type="evidence" value="ECO:0007669"/>
    <property type="project" value="TreeGrafter"/>
</dbReference>
<feature type="transmembrane region" description="Helical" evidence="8">
    <location>
        <begin position="311"/>
        <end position="331"/>
    </location>
</feature>
<comment type="subcellular location">
    <subcellularLocation>
        <location evidence="1">Cell membrane</location>
        <topology evidence="1">Multi-pass membrane protein</topology>
    </subcellularLocation>
</comment>
<evidence type="ECO:0000313" key="10">
    <source>
        <dbReference type="Proteomes" id="UP000198287"/>
    </source>
</evidence>
<dbReference type="GO" id="GO:0008049">
    <property type="term" value="P:male courtship behavior"/>
    <property type="evidence" value="ECO:0007669"/>
    <property type="project" value="TreeGrafter"/>
</dbReference>
<keyword evidence="2" id="KW-1003">Cell membrane</keyword>
<evidence type="ECO:0000256" key="1">
    <source>
        <dbReference type="ARBA" id="ARBA00004651"/>
    </source>
</evidence>
<dbReference type="Pfam" id="PF08395">
    <property type="entry name" value="7tm_7"/>
    <property type="match status" value="1"/>
</dbReference>
<evidence type="ECO:0000256" key="6">
    <source>
        <dbReference type="ARBA" id="ARBA00023170"/>
    </source>
</evidence>
<dbReference type="AlphaFoldDB" id="A0A226ECD6"/>
<keyword evidence="7" id="KW-0807">Transducer</keyword>
<keyword evidence="10" id="KW-1185">Reference proteome</keyword>
<evidence type="ECO:0000256" key="5">
    <source>
        <dbReference type="ARBA" id="ARBA00023136"/>
    </source>
</evidence>
<keyword evidence="6" id="KW-0675">Receptor</keyword>
<dbReference type="PANTHER" id="PTHR21143">
    <property type="entry name" value="INVERTEBRATE GUSTATORY RECEPTOR"/>
    <property type="match status" value="1"/>
</dbReference>
<dbReference type="EMBL" id="LNIX01000005">
    <property type="protein sequence ID" value="OXA54868.1"/>
    <property type="molecule type" value="Genomic_DNA"/>
</dbReference>
<evidence type="ECO:0000313" key="9">
    <source>
        <dbReference type="EMBL" id="OXA54868.1"/>
    </source>
</evidence>
<comment type="caution">
    <text evidence="9">The sequence shown here is derived from an EMBL/GenBank/DDBJ whole genome shotgun (WGS) entry which is preliminary data.</text>
</comment>
<evidence type="ECO:0008006" key="11">
    <source>
        <dbReference type="Google" id="ProtNLM"/>
    </source>
</evidence>
<evidence type="ECO:0000256" key="2">
    <source>
        <dbReference type="ARBA" id="ARBA00022475"/>
    </source>
</evidence>
<feature type="transmembrane region" description="Helical" evidence="8">
    <location>
        <begin position="200"/>
        <end position="224"/>
    </location>
</feature>
<dbReference type="GO" id="GO:0030425">
    <property type="term" value="C:dendrite"/>
    <property type="evidence" value="ECO:0007669"/>
    <property type="project" value="TreeGrafter"/>
</dbReference>
<feature type="transmembrane region" description="Helical" evidence="8">
    <location>
        <begin position="170"/>
        <end position="188"/>
    </location>
</feature>
<evidence type="ECO:0000256" key="3">
    <source>
        <dbReference type="ARBA" id="ARBA00022692"/>
    </source>
</evidence>
<keyword evidence="3 8" id="KW-0812">Transmembrane</keyword>
<sequence>MEHKPSKNIKIIPTIAWDQTILEIPTLQQKPNLILSKNLDHCIKILSFFGYFPFSLDRNNGVASFKFLSFQALYSTLILFLSCIAFCTFFLVGSTFQEIYKRAKGHMNRVDYIVLVSEAYLGQVVFAALVLQSFLLRDKFVLFWNNLQNLLQEIGTFDSPRSMRSQMNKVLALFALSYFIIVTIMSYVSSGSPKRDVPLLNLVLICAWSLFVVSYYFTFIFCSLRIHTFIILFKELGARLRSSLNGKDTTEVYRTLAHFEQADQLFQEFKDLIGSKMLICVGKVCYSTFLIFRMVVLLLKLEGSGKKLYRALFGATLLYSGHLWGLLFLGVMCHHSEMVKNVANDCLDCIRSSELGRVGRPELIPVMTTFLIQMRSRSFQITANGHFNIDWTVFASIATFIISYSVVLEGLGST</sequence>
<accession>A0A226ECD6</accession>
<dbReference type="GO" id="GO:0007635">
    <property type="term" value="P:chemosensory behavior"/>
    <property type="evidence" value="ECO:0007669"/>
    <property type="project" value="TreeGrafter"/>
</dbReference>
<dbReference type="GO" id="GO:0005886">
    <property type="term" value="C:plasma membrane"/>
    <property type="evidence" value="ECO:0007669"/>
    <property type="project" value="UniProtKB-SubCell"/>
</dbReference>
<dbReference type="GO" id="GO:0050909">
    <property type="term" value="P:sensory perception of taste"/>
    <property type="evidence" value="ECO:0007669"/>
    <property type="project" value="InterPro"/>
</dbReference>
<dbReference type="PANTHER" id="PTHR21143:SF104">
    <property type="entry name" value="GUSTATORY RECEPTOR 8A-RELATED"/>
    <property type="match status" value="1"/>
</dbReference>
<proteinExistence type="predicted"/>
<dbReference type="Proteomes" id="UP000198287">
    <property type="component" value="Unassembled WGS sequence"/>
</dbReference>
<feature type="transmembrane region" description="Helical" evidence="8">
    <location>
        <begin position="277"/>
        <end position="299"/>
    </location>
</feature>
<feature type="transmembrane region" description="Helical" evidence="8">
    <location>
        <begin position="387"/>
        <end position="407"/>
    </location>
</feature>
<reference evidence="9 10" key="1">
    <citation type="submission" date="2015-12" db="EMBL/GenBank/DDBJ databases">
        <title>The genome of Folsomia candida.</title>
        <authorList>
            <person name="Faddeeva A."/>
            <person name="Derks M.F."/>
            <person name="Anvar Y."/>
            <person name="Smit S."/>
            <person name="Van Straalen N."/>
            <person name="Roelofs D."/>
        </authorList>
    </citation>
    <scope>NUCLEOTIDE SEQUENCE [LARGE SCALE GENOMIC DNA]</scope>
    <source>
        <strain evidence="9 10">VU population</strain>
        <tissue evidence="9">Whole body</tissue>
    </source>
</reference>
<organism evidence="9 10">
    <name type="scientific">Folsomia candida</name>
    <name type="common">Springtail</name>
    <dbReference type="NCBI Taxonomy" id="158441"/>
    <lineage>
        <taxon>Eukaryota</taxon>
        <taxon>Metazoa</taxon>
        <taxon>Ecdysozoa</taxon>
        <taxon>Arthropoda</taxon>
        <taxon>Hexapoda</taxon>
        <taxon>Collembola</taxon>
        <taxon>Entomobryomorpha</taxon>
        <taxon>Isotomoidea</taxon>
        <taxon>Isotomidae</taxon>
        <taxon>Proisotominae</taxon>
        <taxon>Folsomia</taxon>
    </lineage>
</organism>
<dbReference type="InterPro" id="IPR013604">
    <property type="entry name" value="7TM_chemorcpt"/>
</dbReference>
<name>A0A226ECD6_FOLCA</name>
<feature type="transmembrane region" description="Helical" evidence="8">
    <location>
        <begin position="112"/>
        <end position="136"/>
    </location>
</feature>
<dbReference type="GO" id="GO:0043025">
    <property type="term" value="C:neuronal cell body"/>
    <property type="evidence" value="ECO:0007669"/>
    <property type="project" value="TreeGrafter"/>
</dbReference>